<evidence type="ECO:0000313" key="2">
    <source>
        <dbReference type="Proteomes" id="UP001057998"/>
    </source>
</evidence>
<evidence type="ECO:0000313" key="1">
    <source>
        <dbReference type="EMBL" id="UTV30968.1"/>
    </source>
</evidence>
<dbReference type="EMBL" id="CP101510">
    <property type="protein sequence ID" value="UTV30968.1"/>
    <property type="molecule type" value="Genomic_DNA"/>
</dbReference>
<dbReference type="RefSeq" id="WP_255392333.1">
    <property type="nucleotide sequence ID" value="NZ_CP101510.1"/>
</dbReference>
<dbReference type="PROSITE" id="PS51257">
    <property type="entry name" value="PROKAR_LIPOPROTEIN"/>
    <property type="match status" value="1"/>
</dbReference>
<reference evidence="1" key="1">
    <citation type="submission" date="2022-07" db="EMBL/GenBank/DDBJ databases">
        <title>Genome sequencing of Photobacterium atrarenae GJH2-4.</title>
        <authorList>
            <person name="Park S.-J."/>
        </authorList>
    </citation>
    <scope>NUCLEOTIDE SEQUENCE</scope>
    <source>
        <strain evidence="1">GJH2-4</strain>
    </source>
</reference>
<keyword evidence="2" id="KW-1185">Reference proteome</keyword>
<evidence type="ECO:0008006" key="3">
    <source>
        <dbReference type="Google" id="ProtNLM"/>
    </source>
</evidence>
<accession>A0ABY5GNN8</accession>
<dbReference type="Proteomes" id="UP001057998">
    <property type="component" value="Chromosome 3"/>
</dbReference>
<organism evidence="1 2">
    <name type="scientific">Photobacterium atrarenae</name>
    <dbReference type="NCBI Taxonomy" id="865757"/>
    <lineage>
        <taxon>Bacteria</taxon>
        <taxon>Pseudomonadati</taxon>
        <taxon>Pseudomonadota</taxon>
        <taxon>Gammaproteobacteria</taxon>
        <taxon>Vibrionales</taxon>
        <taxon>Vibrionaceae</taxon>
        <taxon>Photobacterium</taxon>
    </lineage>
</organism>
<protein>
    <recommendedName>
        <fullName evidence="3">Lipoprotein</fullName>
    </recommendedName>
</protein>
<sequence>MMKKLLLSGTFGLLVACNGSDTDDAKIISEQQASLLIPKSAVVVSPFEVMQVDSGSQTRSFSAGTTSRYAWATARINAILSGATPLRDIFTAALFYRQGSNAACYGPSLRYQDHPDGTGGSGELPGGDLLMWLEADITGHACAAAQMNARLAGVHDQSMAALMVTASMVATANSNGIALPAAGGSITLTTEMNALSVPDVSFNSATLSQTATNEWLYEVDLTYTPGTTSRNIVIGLEHTSSGSLNEYSGVLFYRADGDQSDFPGGNCNLSARTLNGSLRYDRSSLTDMTLQSRTAVFCGSSVDGLTRGAGDETDQMVDASRYYDANSEPSGWSENFNLFVANFDPTQLSGQYAYVWQAGAGDSHSRVLNVGINDHTPLDGESYAGYGARVGDSRGEVQGMICNWAGPGSDHTLQELAQRQFITQDPTTGLFDASIGAGSADITYAPTNSCDYDGSGSFLYDIDADGDLADEGHVAVTADLMQPADTDGDTIATIEEKITSRGYTLPTAPGNWPGQ</sequence>
<name>A0ABY5GNN8_9GAMM</name>
<gene>
    <name evidence="1" type="ORF">NNL38_24470</name>
</gene>
<proteinExistence type="predicted"/>